<evidence type="ECO:0000256" key="12">
    <source>
        <dbReference type="ARBA" id="ARBA00023315"/>
    </source>
</evidence>
<evidence type="ECO:0000256" key="3">
    <source>
        <dbReference type="ARBA" id="ARBA00008655"/>
    </source>
</evidence>
<comment type="pathway">
    <text evidence="2">Lipid metabolism.</text>
</comment>
<name>A0AAV5W493_9BILA</name>
<keyword evidence="10" id="KW-0594">Phospholipid biosynthesis</keyword>
<dbReference type="PANTHER" id="PTHR23063">
    <property type="entry name" value="PHOSPHOLIPID ACYLTRANSFERASE"/>
    <property type="match status" value="1"/>
</dbReference>
<dbReference type="Proteomes" id="UP001432322">
    <property type="component" value="Unassembled WGS sequence"/>
</dbReference>
<evidence type="ECO:0000256" key="7">
    <source>
        <dbReference type="ARBA" id="ARBA00022989"/>
    </source>
</evidence>
<dbReference type="InterPro" id="IPR045252">
    <property type="entry name" value="LPCAT1-like"/>
</dbReference>
<dbReference type="GO" id="GO:0005783">
    <property type="term" value="C:endoplasmic reticulum"/>
    <property type="evidence" value="ECO:0007669"/>
    <property type="project" value="TreeGrafter"/>
</dbReference>
<evidence type="ECO:0000256" key="14">
    <source>
        <dbReference type="SAM" id="Phobius"/>
    </source>
</evidence>
<keyword evidence="9 14" id="KW-0472">Membrane</keyword>
<evidence type="ECO:0000256" key="9">
    <source>
        <dbReference type="ARBA" id="ARBA00023136"/>
    </source>
</evidence>
<gene>
    <name evidence="16" type="ORF">PFISCL1PPCAC_16224</name>
</gene>
<keyword evidence="6 14" id="KW-0812">Transmembrane</keyword>
<evidence type="ECO:0000256" key="11">
    <source>
        <dbReference type="ARBA" id="ARBA00023264"/>
    </source>
</evidence>
<evidence type="ECO:0000256" key="13">
    <source>
        <dbReference type="ARBA" id="ARBA00025707"/>
    </source>
</evidence>
<keyword evidence="8" id="KW-0443">Lipid metabolism</keyword>
<keyword evidence="5" id="KW-0808">Transferase</keyword>
<evidence type="ECO:0000256" key="8">
    <source>
        <dbReference type="ARBA" id="ARBA00023098"/>
    </source>
</evidence>
<keyword evidence="4" id="KW-0444">Lipid biosynthesis</keyword>
<evidence type="ECO:0000256" key="10">
    <source>
        <dbReference type="ARBA" id="ARBA00023209"/>
    </source>
</evidence>
<dbReference type="PANTHER" id="PTHR23063:SF38">
    <property type="entry name" value="PROTEIN CBG04491"/>
    <property type="match status" value="1"/>
</dbReference>
<dbReference type="GO" id="GO:0008654">
    <property type="term" value="P:phospholipid biosynthetic process"/>
    <property type="evidence" value="ECO:0007669"/>
    <property type="project" value="UniProtKB-KW"/>
</dbReference>
<dbReference type="EMBL" id="BTSY01000004">
    <property type="protein sequence ID" value="GMT24927.1"/>
    <property type="molecule type" value="Genomic_DNA"/>
</dbReference>
<dbReference type="GO" id="GO:0019432">
    <property type="term" value="P:triglyceride biosynthetic process"/>
    <property type="evidence" value="ECO:0007669"/>
    <property type="project" value="TreeGrafter"/>
</dbReference>
<dbReference type="SUPFAM" id="SSF69593">
    <property type="entry name" value="Glycerol-3-phosphate (1)-acyltransferase"/>
    <property type="match status" value="1"/>
</dbReference>
<evidence type="ECO:0000256" key="4">
    <source>
        <dbReference type="ARBA" id="ARBA00022516"/>
    </source>
</evidence>
<evidence type="ECO:0000256" key="5">
    <source>
        <dbReference type="ARBA" id="ARBA00022679"/>
    </source>
</evidence>
<feature type="transmembrane region" description="Helical" evidence="14">
    <location>
        <begin position="6"/>
        <end position="27"/>
    </location>
</feature>
<organism evidence="16 17">
    <name type="scientific">Pristionchus fissidentatus</name>
    <dbReference type="NCBI Taxonomy" id="1538716"/>
    <lineage>
        <taxon>Eukaryota</taxon>
        <taxon>Metazoa</taxon>
        <taxon>Ecdysozoa</taxon>
        <taxon>Nematoda</taxon>
        <taxon>Chromadorea</taxon>
        <taxon>Rhabditida</taxon>
        <taxon>Rhabditina</taxon>
        <taxon>Diplogasteromorpha</taxon>
        <taxon>Diplogasteroidea</taxon>
        <taxon>Neodiplogasteridae</taxon>
        <taxon>Pristionchus</taxon>
    </lineage>
</organism>
<evidence type="ECO:0000256" key="1">
    <source>
        <dbReference type="ARBA" id="ARBA00004370"/>
    </source>
</evidence>
<dbReference type="InterPro" id="IPR002123">
    <property type="entry name" value="Plipid/glycerol_acylTrfase"/>
</dbReference>
<keyword evidence="12" id="KW-0012">Acyltransferase</keyword>
<evidence type="ECO:0000313" key="16">
    <source>
        <dbReference type="EMBL" id="GMT24927.1"/>
    </source>
</evidence>
<proteinExistence type="inferred from homology"/>
<evidence type="ECO:0000313" key="17">
    <source>
        <dbReference type="Proteomes" id="UP001432322"/>
    </source>
</evidence>
<comment type="subcellular location">
    <subcellularLocation>
        <location evidence="1">Membrane</location>
    </subcellularLocation>
</comment>
<feature type="transmembrane region" description="Helical" evidence="14">
    <location>
        <begin position="143"/>
        <end position="165"/>
    </location>
</feature>
<reference evidence="16" key="1">
    <citation type="submission" date="2023-10" db="EMBL/GenBank/DDBJ databases">
        <title>Genome assembly of Pristionchus species.</title>
        <authorList>
            <person name="Yoshida K."/>
            <person name="Sommer R.J."/>
        </authorList>
    </citation>
    <scope>NUCLEOTIDE SEQUENCE</scope>
    <source>
        <strain evidence="16">RS5133</strain>
    </source>
</reference>
<comment type="similarity">
    <text evidence="3">Belongs to the 1-acyl-sn-glycerol-3-phosphate acyltransferase family.</text>
</comment>
<comment type="caution">
    <text evidence="16">The sequence shown here is derived from an EMBL/GenBank/DDBJ whole genome shotgun (WGS) entry which is preliminary data.</text>
</comment>
<evidence type="ECO:0000256" key="2">
    <source>
        <dbReference type="ARBA" id="ARBA00005189"/>
    </source>
</evidence>
<dbReference type="AlphaFoldDB" id="A0AAV5W493"/>
<keyword evidence="11" id="KW-1208">Phospholipid metabolism</keyword>
<dbReference type="SMART" id="SM00563">
    <property type="entry name" value="PlsC"/>
    <property type="match status" value="1"/>
</dbReference>
<keyword evidence="7 14" id="KW-1133">Transmembrane helix</keyword>
<dbReference type="GO" id="GO:0016020">
    <property type="term" value="C:membrane"/>
    <property type="evidence" value="ECO:0007669"/>
    <property type="project" value="UniProtKB-SubCell"/>
</dbReference>
<sequence length="415" mass="46819">MFLALLYSVYYNALLFIFTSTVLLKLAQRGWGSIPRNLLNILDAINGQKNVEEEGPILFEKNNLVSELSIEKDGSDPEKMFAVSLSLMTNGVAAIVRDDMMLGFSHPPATLSLLQATSKELPKQALYYLGLVFRISFLFPLRVLLMGFTLVFLTGTAIIVLLVPGLSRETLFYFGRTFARLFNVSTGLVVEFENKKHRPKTSGIAISNHLSANDVMTIYSDCDDIGYTCTGQSHGGFIYPLELFGGKLTPTLWMNRACGKERAAFQKMVLDYAAQPNTYPVLVFPEGFCCNNQTVLQFRKGVFCGDVPFYPMAMKQETRFGDSFWLEDTYLPYLLRCMISWALVIKITYLPAMQRESNEAAEDFAKRVQQAIADFLERPASPYDGALKRPADREVYGQKLRRVIARQFEQIDSSE</sequence>
<accession>A0AAV5W493</accession>
<dbReference type="CDD" id="cd07991">
    <property type="entry name" value="LPLAT_LPCAT1-like"/>
    <property type="match status" value="1"/>
</dbReference>
<evidence type="ECO:0000259" key="15">
    <source>
        <dbReference type="SMART" id="SM00563"/>
    </source>
</evidence>
<evidence type="ECO:0000256" key="6">
    <source>
        <dbReference type="ARBA" id="ARBA00022692"/>
    </source>
</evidence>
<dbReference type="Pfam" id="PF01553">
    <property type="entry name" value="Acyltransferase"/>
    <property type="match status" value="1"/>
</dbReference>
<dbReference type="GO" id="GO:0004366">
    <property type="term" value="F:glycerol-3-phosphate O-acyltransferase activity"/>
    <property type="evidence" value="ECO:0007669"/>
    <property type="project" value="TreeGrafter"/>
</dbReference>
<feature type="domain" description="Phospholipid/glycerol acyltransferase" evidence="15">
    <location>
        <begin position="203"/>
        <end position="317"/>
    </location>
</feature>
<comment type="pathway">
    <text evidence="13">Phospholipid metabolism.</text>
</comment>
<protein>
    <recommendedName>
        <fullName evidence="15">Phospholipid/glycerol acyltransferase domain-containing protein</fullName>
    </recommendedName>
</protein>
<keyword evidence="17" id="KW-1185">Reference proteome</keyword>